<evidence type="ECO:0000256" key="3">
    <source>
        <dbReference type="ARBA" id="ARBA00022490"/>
    </source>
</evidence>
<dbReference type="InterPro" id="IPR001900">
    <property type="entry name" value="RNase_II/R"/>
</dbReference>
<dbReference type="PANTHER" id="PTHR23355">
    <property type="entry name" value="RIBONUCLEASE"/>
    <property type="match status" value="1"/>
</dbReference>
<dbReference type="Proteomes" id="UP000614424">
    <property type="component" value="Unassembled WGS sequence"/>
</dbReference>
<dbReference type="InterPro" id="IPR012340">
    <property type="entry name" value="NA-bd_OB-fold"/>
</dbReference>
<dbReference type="InterPro" id="IPR011805">
    <property type="entry name" value="RNase_R"/>
</dbReference>
<feature type="compositionally biased region" description="Basic residues" evidence="9">
    <location>
        <begin position="1"/>
        <end position="25"/>
    </location>
</feature>
<dbReference type="NCBIfam" id="TIGR00358">
    <property type="entry name" value="3_prime_RNase"/>
    <property type="match status" value="1"/>
</dbReference>
<name>A0A8J6NDV7_9BACT</name>
<dbReference type="PANTHER" id="PTHR23355:SF9">
    <property type="entry name" value="DIS3-LIKE EXONUCLEASE 2"/>
    <property type="match status" value="1"/>
</dbReference>
<evidence type="ECO:0000256" key="8">
    <source>
        <dbReference type="HAMAP-Rule" id="MF_01895"/>
    </source>
</evidence>
<keyword evidence="6 8" id="KW-0269">Exonuclease</keyword>
<organism evidence="11 12">
    <name type="scientific">Candidatus Desulfobia pelagia</name>
    <dbReference type="NCBI Taxonomy" id="2841692"/>
    <lineage>
        <taxon>Bacteria</taxon>
        <taxon>Pseudomonadati</taxon>
        <taxon>Thermodesulfobacteriota</taxon>
        <taxon>Desulfobulbia</taxon>
        <taxon>Desulfobulbales</taxon>
        <taxon>Desulfobulbaceae</taxon>
        <taxon>Candidatus Desulfobia</taxon>
    </lineage>
</organism>
<evidence type="ECO:0000256" key="9">
    <source>
        <dbReference type="SAM" id="MobiDB-lite"/>
    </source>
</evidence>
<dbReference type="InterPro" id="IPR003029">
    <property type="entry name" value="S1_domain"/>
</dbReference>
<keyword evidence="5 8" id="KW-0378">Hydrolase</keyword>
<evidence type="ECO:0000313" key="11">
    <source>
        <dbReference type="EMBL" id="MBC8318194.1"/>
    </source>
</evidence>
<evidence type="ECO:0000256" key="6">
    <source>
        <dbReference type="ARBA" id="ARBA00022839"/>
    </source>
</evidence>
<dbReference type="SMART" id="SM00357">
    <property type="entry name" value="CSP"/>
    <property type="match status" value="1"/>
</dbReference>
<dbReference type="Pfam" id="PF08206">
    <property type="entry name" value="OB_RNB"/>
    <property type="match status" value="1"/>
</dbReference>
<evidence type="ECO:0000313" key="12">
    <source>
        <dbReference type="Proteomes" id="UP000614424"/>
    </source>
</evidence>
<dbReference type="PROSITE" id="PS50126">
    <property type="entry name" value="S1"/>
    <property type="match status" value="1"/>
</dbReference>
<evidence type="ECO:0000256" key="2">
    <source>
        <dbReference type="ARBA" id="ARBA00004496"/>
    </source>
</evidence>
<dbReference type="AlphaFoldDB" id="A0A8J6NDV7"/>
<dbReference type="NCBIfam" id="TIGR02063">
    <property type="entry name" value="RNase_R"/>
    <property type="match status" value="1"/>
</dbReference>
<feature type="region of interest" description="Disordered" evidence="9">
    <location>
        <begin position="1"/>
        <end position="36"/>
    </location>
</feature>
<dbReference type="SMART" id="SM00316">
    <property type="entry name" value="S1"/>
    <property type="match status" value="1"/>
</dbReference>
<comment type="function">
    <text evidence="8">3'-5' exoribonuclease that releases 5'-nucleoside monophosphates and is involved in maturation of structured RNAs.</text>
</comment>
<evidence type="ECO:0000256" key="5">
    <source>
        <dbReference type="ARBA" id="ARBA00022801"/>
    </source>
</evidence>
<dbReference type="InterPro" id="IPR011129">
    <property type="entry name" value="CSD"/>
</dbReference>
<dbReference type="GO" id="GO:0003723">
    <property type="term" value="F:RNA binding"/>
    <property type="evidence" value="ECO:0007669"/>
    <property type="project" value="UniProtKB-UniRule"/>
</dbReference>
<evidence type="ECO:0000259" key="10">
    <source>
        <dbReference type="PROSITE" id="PS50126"/>
    </source>
</evidence>
<dbReference type="CDD" id="cd04471">
    <property type="entry name" value="S1_RNase_R"/>
    <property type="match status" value="1"/>
</dbReference>
<keyword evidence="3 8" id="KW-0963">Cytoplasm</keyword>
<comment type="similarity">
    <text evidence="8">Belongs to the RNR ribonuclease family. RNase R subfamily.</text>
</comment>
<accession>A0A8J6NDV7</accession>
<keyword evidence="4 8" id="KW-0540">Nuclease</keyword>
<evidence type="ECO:0000256" key="1">
    <source>
        <dbReference type="ARBA" id="ARBA00001849"/>
    </source>
</evidence>
<dbReference type="InterPro" id="IPR040476">
    <property type="entry name" value="CSD2"/>
</dbReference>
<reference evidence="11 12" key="1">
    <citation type="submission" date="2020-08" db="EMBL/GenBank/DDBJ databases">
        <title>Bridging the membrane lipid divide: bacteria of the FCB group superphylum have the potential to synthesize archaeal ether lipids.</title>
        <authorList>
            <person name="Villanueva L."/>
            <person name="Von Meijenfeldt F.A.B."/>
            <person name="Westbye A.B."/>
            <person name="Yadav S."/>
            <person name="Hopmans E.C."/>
            <person name="Dutilh B.E."/>
            <person name="Sinninghe Damste J.S."/>
        </authorList>
    </citation>
    <scope>NUCLEOTIDE SEQUENCE [LARGE SCALE GENOMIC DNA]</scope>
    <source>
        <strain evidence="11">NIOZ-UU47</strain>
    </source>
</reference>
<sequence>MAYKKREKRGFSARRKSGRASRHTRRDTSPEVHNLPTMTCGEDVTMESLLTALFQYKSPADVKEIAQAIGLPPHCLQDLDTALRSLRHRHLLAAHGKKKYLLNGEIVKEGTLSVHPRGFGFAALAADETTGKKQDDIFIPERNMAGALHGDRILLGLQRLSSRRNRLEGAVLAILERTAEQIVGFYAEGSKRGIVTPEDARFPFQIIIPLEFSGGAQNGAAVVVQLDPAGKEKKPPEPFQKPALVGKIIEVLGNPEELAVQMEMVIRKHGLPRTFTPVAIHEAEALTIPTTVSADRTDLRDILHVTIDGETARDFDDAVSIVKTKNGYKLYVSIADVSHYVKPGSPLDQEAYLRGTSVYFPTGVVPMLPEQLSNEICSLKPDENRYSFTCILDFDRNGKRQKTEFCKSIIKSQYRLTYTLVSQILVDKDTAVRSQYKPLLTPLKWMGELAAQLEQLRLKRGSIGLEIPEAIIDLNTEENTILSIRRSDRNQAHKIVEEFMLAANEAVAATFVKHRHPAIFRIHENPDTMKAMELSRLLHSLGFHSREDAGSIQWFDQVLKTARGTPQEYIVNNLILRVMQQARYSTDNIGHFGLAADSYTHFTSPIRRYPDLLVHRALARLLHLDKEKVQTQEASSLSEAADFLSDRERIAVKAERDMLDRLKVFYMEDKVGEVFEGIISGVSAFGLFIELRESLISGAVSLTDMSGDSFFVDEENHRILGRSSRTSYQLGDLVQVRLLSADKQRWRLNFTLE</sequence>
<dbReference type="InterPro" id="IPR004476">
    <property type="entry name" value="RNase_II/RNase_R"/>
</dbReference>
<dbReference type="Pfam" id="PF17876">
    <property type="entry name" value="CSD2"/>
    <property type="match status" value="1"/>
</dbReference>
<protein>
    <recommendedName>
        <fullName evidence="8">Ribonuclease R</fullName>
        <shortName evidence="8">RNase R</shortName>
        <ecNumber evidence="8">3.1.13.1</ecNumber>
    </recommendedName>
</protein>
<dbReference type="InterPro" id="IPR013223">
    <property type="entry name" value="RNase_B_OB_dom"/>
</dbReference>
<dbReference type="InterPro" id="IPR050180">
    <property type="entry name" value="RNR_Ribonuclease"/>
</dbReference>
<dbReference type="InterPro" id="IPR022966">
    <property type="entry name" value="RNase_II/R_CS"/>
</dbReference>
<dbReference type="GO" id="GO:0005829">
    <property type="term" value="C:cytosol"/>
    <property type="evidence" value="ECO:0007669"/>
    <property type="project" value="UniProtKB-ARBA"/>
</dbReference>
<dbReference type="GO" id="GO:0006402">
    <property type="term" value="P:mRNA catabolic process"/>
    <property type="evidence" value="ECO:0007669"/>
    <property type="project" value="TreeGrafter"/>
</dbReference>
<keyword evidence="7 8" id="KW-0694">RNA-binding</keyword>
<proteinExistence type="inferred from homology"/>
<comment type="caution">
    <text evidence="11">The sequence shown here is derived from an EMBL/GenBank/DDBJ whole genome shotgun (WGS) entry which is preliminary data.</text>
</comment>
<evidence type="ECO:0000256" key="4">
    <source>
        <dbReference type="ARBA" id="ARBA00022722"/>
    </source>
</evidence>
<comment type="catalytic activity">
    <reaction evidence="1 8">
        <text>Exonucleolytic cleavage in the 3'- to 5'-direction to yield nucleoside 5'-phosphates.</text>
        <dbReference type="EC" id="3.1.13.1"/>
    </reaction>
</comment>
<comment type="subcellular location">
    <subcellularLocation>
        <location evidence="2 8">Cytoplasm</location>
    </subcellularLocation>
</comment>
<dbReference type="SMART" id="SM00955">
    <property type="entry name" value="RNB"/>
    <property type="match status" value="1"/>
</dbReference>
<feature type="domain" description="S1 motif" evidence="10">
    <location>
        <begin position="672"/>
        <end position="753"/>
    </location>
</feature>
<dbReference type="EC" id="3.1.13.1" evidence="8"/>
<dbReference type="EMBL" id="JACNJZ010000138">
    <property type="protein sequence ID" value="MBC8318194.1"/>
    <property type="molecule type" value="Genomic_DNA"/>
</dbReference>
<dbReference type="PROSITE" id="PS01175">
    <property type="entry name" value="RIBONUCLEASE_II"/>
    <property type="match status" value="1"/>
</dbReference>
<dbReference type="Gene3D" id="2.40.50.140">
    <property type="entry name" value="Nucleic acid-binding proteins"/>
    <property type="match status" value="2"/>
</dbReference>
<gene>
    <name evidence="8 11" type="primary">rnr</name>
    <name evidence="11" type="ORF">H8E41_09830</name>
</gene>
<dbReference type="GO" id="GO:0008859">
    <property type="term" value="F:exoribonuclease II activity"/>
    <property type="evidence" value="ECO:0007669"/>
    <property type="project" value="UniProtKB-UniRule"/>
</dbReference>
<dbReference type="HAMAP" id="MF_01895">
    <property type="entry name" value="RNase_R"/>
    <property type="match status" value="1"/>
</dbReference>
<evidence type="ECO:0000256" key="7">
    <source>
        <dbReference type="ARBA" id="ARBA00022884"/>
    </source>
</evidence>
<dbReference type="Pfam" id="PF00575">
    <property type="entry name" value="S1"/>
    <property type="match status" value="1"/>
</dbReference>
<dbReference type="SUPFAM" id="SSF50249">
    <property type="entry name" value="Nucleic acid-binding proteins"/>
    <property type="match status" value="4"/>
</dbReference>
<dbReference type="Pfam" id="PF00773">
    <property type="entry name" value="RNB"/>
    <property type="match status" value="1"/>
</dbReference>